<dbReference type="Pfam" id="PF02690">
    <property type="entry name" value="Na_Pi_cotrans"/>
    <property type="match status" value="2"/>
</dbReference>
<accession>A0A081NEV2</accession>
<dbReference type="eggNOG" id="COG1283">
    <property type="taxonomic scope" value="Bacteria"/>
</dbReference>
<dbReference type="GO" id="GO:0044341">
    <property type="term" value="P:sodium-dependent phosphate transport"/>
    <property type="evidence" value="ECO:0007669"/>
    <property type="project" value="InterPro"/>
</dbReference>
<keyword evidence="2" id="KW-1003">Cell membrane</keyword>
<feature type="transmembrane region" description="Helical" evidence="6">
    <location>
        <begin position="293"/>
        <end position="316"/>
    </location>
</feature>
<dbReference type="PANTHER" id="PTHR10010">
    <property type="entry name" value="SOLUTE CARRIER FAMILY 34 SODIUM PHOSPHATE , MEMBER 2-RELATED"/>
    <property type="match status" value="1"/>
</dbReference>
<dbReference type="NCBIfam" id="NF037997">
    <property type="entry name" value="Na_Pi_symport"/>
    <property type="match status" value="1"/>
</dbReference>
<evidence type="ECO:0000313" key="8">
    <source>
        <dbReference type="Proteomes" id="UP000028073"/>
    </source>
</evidence>
<dbReference type="GO" id="GO:0005886">
    <property type="term" value="C:plasma membrane"/>
    <property type="evidence" value="ECO:0007669"/>
    <property type="project" value="UniProtKB-SubCell"/>
</dbReference>
<keyword evidence="8" id="KW-1185">Reference proteome</keyword>
<comment type="subcellular location">
    <subcellularLocation>
        <location evidence="1">Cell membrane</location>
        <topology evidence="1">Multi-pass membrane protein</topology>
    </subcellularLocation>
</comment>
<keyword evidence="5 6" id="KW-0472">Membrane</keyword>
<evidence type="ECO:0000256" key="6">
    <source>
        <dbReference type="SAM" id="Phobius"/>
    </source>
</evidence>
<feature type="transmembrane region" description="Helical" evidence="6">
    <location>
        <begin position="211"/>
        <end position="232"/>
    </location>
</feature>
<dbReference type="AlphaFoldDB" id="A0A081NEV2"/>
<feature type="transmembrane region" description="Helical" evidence="6">
    <location>
        <begin position="102"/>
        <end position="123"/>
    </location>
</feature>
<organism evidence="7 8">
    <name type="scientific">Endozoicomonas numazuensis</name>
    <dbReference type="NCBI Taxonomy" id="1137799"/>
    <lineage>
        <taxon>Bacteria</taxon>
        <taxon>Pseudomonadati</taxon>
        <taxon>Pseudomonadota</taxon>
        <taxon>Gammaproteobacteria</taxon>
        <taxon>Oceanospirillales</taxon>
        <taxon>Endozoicomonadaceae</taxon>
        <taxon>Endozoicomonas</taxon>
    </lineage>
</organism>
<protein>
    <submittedName>
        <fullName evidence="7">Sodium:phosphate symporter</fullName>
    </submittedName>
</protein>
<proteinExistence type="predicted"/>
<evidence type="ECO:0000256" key="1">
    <source>
        <dbReference type="ARBA" id="ARBA00004651"/>
    </source>
</evidence>
<reference evidence="7 8" key="1">
    <citation type="submission" date="2014-06" db="EMBL/GenBank/DDBJ databases">
        <title>Whole Genome Sequences of Three Symbiotic Endozoicomonas Bacteria.</title>
        <authorList>
            <person name="Neave M.J."/>
            <person name="Apprill A."/>
            <person name="Voolstra C.R."/>
        </authorList>
    </citation>
    <scope>NUCLEOTIDE SEQUENCE [LARGE SCALE GENOMIC DNA]</scope>
    <source>
        <strain evidence="7 8">DSM 25634</strain>
    </source>
</reference>
<evidence type="ECO:0000256" key="2">
    <source>
        <dbReference type="ARBA" id="ARBA00022475"/>
    </source>
</evidence>
<feature type="transmembrane region" description="Helical" evidence="6">
    <location>
        <begin position="67"/>
        <end position="96"/>
    </location>
</feature>
<feature type="transmembrane region" description="Helical" evidence="6">
    <location>
        <begin position="144"/>
        <end position="166"/>
    </location>
</feature>
<gene>
    <name evidence="7" type="ORF">GZ78_20335</name>
</gene>
<dbReference type="RefSeq" id="WP_034839657.1">
    <property type="nucleotide sequence ID" value="NZ_JOKH01000004.1"/>
</dbReference>
<feature type="transmembrane region" description="Helical" evidence="6">
    <location>
        <begin position="328"/>
        <end position="347"/>
    </location>
</feature>
<dbReference type="PANTHER" id="PTHR10010:SF46">
    <property type="entry name" value="SODIUM-DEPENDENT PHOSPHATE TRANSPORT PROTEIN 2B"/>
    <property type="match status" value="1"/>
</dbReference>
<dbReference type="STRING" id="1137799.GZ78_20335"/>
<evidence type="ECO:0000256" key="3">
    <source>
        <dbReference type="ARBA" id="ARBA00022692"/>
    </source>
</evidence>
<dbReference type="GO" id="GO:0005436">
    <property type="term" value="F:sodium:phosphate symporter activity"/>
    <property type="evidence" value="ECO:0007669"/>
    <property type="project" value="InterPro"/>
</dbReference>
<evidence type="ECO:0000256" key="4">
    <source>
        <dbReference type="ARBA" id="ARBA00022989"/>
    </source>
</evidence>
<feature type="transmembrane region" description="Helical" evidence="6">
    <location>
        <begin position="24"/>
        <end position="46"/>
    </location>
</feature>
<dbReference type="EMBL" id="JOKH01000004">
    <property type="protein sequence ID" value="KEQ16975.1"/>
    <property type="molecule type" value="Genomic_DNA"/>
</dbReference>
<name>A0A081NEV2_9GAMM</name>
<keyword evidence="4 6" id="KW-1133">Transmembrane helix</keyword>
<sequence>MSEATSKASAKADYKLTSKHYGRIWMRVILWIYALLVAVSVVGSGFKMAVGGAEAAAELFSFANNTVLALIAGTLATALVQSSSTVTSVIVGLVAGGLPVEMAIPMIMGANIGTTITNTLVSLGHMGCDKSFKRAFAASTVHDFFNYLAVLILLPLELMTGFLSGLSQHVATMLVGGSAVDMGSLNFVKPLTAPAVNIVKGFAGLLPDTTLGGLSMIAIGIFLIFSSVVRLGKLLKKVMVGRAKDVLHKSIGRGPISGIASGTVMTVMVQSSSTTTSLMVPLVGSGVFTVRQMYPVTLGANIGTTITALLSATAIVGAEATHAMTIALVHLFFNLFAVALIYGVKWLREIPLYAAEKLSELAVRNRAYAFLYLLLAFFLIPGLGIFIAQ</sequence>
<evidence type="ECO:0000313" key="7">
    <source>
        <dbReference type="EMBL" id="KEQ16975.1"/>
    </source>
</evidence>
<evidence type="ECO:0000256" key="5">
    <source>
        <dbReference type="ARBA" id="ARBA00023136"/>
    </source>
</evidence>
<comment type="caution">
    <text evidence="7">The sequence shown here is derived from an EMBL/GenBank/DDBJ whole genome shotgun (WGS) entry which is preliminary data.</text>
</comment>
<dbReference type="InterPro" id="IPR003841">
    <property type="entry name" value="Na/Pi_transpt"/>
</dbReference>
<keyword evidence="3 6" id="KW-0812">Transmembrane</keyword>
<feature type="transmembrane region" description="Helical" evidence="6">
    <location>
        <begin position="367"/>
        <end position="388"/>
    </location>
</feature>
<dbReference type="OrthoDB" id="9763003at2"/>
<dbReference type="Proteomes" id="UP000028073">
    <property type="component" value="Unassembled WGS sequence"/>
</dbReference>